<keyword evidence="2" id="KW-1185">Reference proteome</keyword>
<organism evidence="1 2">
    <name type="scientific">Bacteroides uniformis (strain ATCC 8492 / DSM 6597 / CCUG 4942 / CIP 103695 / JCM 5828 / KCTC 5204 / NCTC 13054 / VPI 0061)</name>
    <dbReference type="NCBI Taxonomy" id="411479"/>
    <lineage>
        <taxon>Bacteria</taxon>
        <taxon>Pseudomonadati</taxon>
        <taxon>Bacteroidota</taxon>
        <taxon>Bacteroidia</taxon>
        <taxon>Bacteroidales</taxon>
        <taxon>Bacteroidaceae</taxon>
        <taxon>Bacteroides</taxon>
    </lineage>
</organism>
<name>A0ABC9NBM6_BACUC</name>
<comment type="caution">
    <text evidence="1">The sequence shown here is derived from an EMBL/GenBank/DDBJ whole genome shotgun (WGS) entry which is preliminary data.</text>
</comment>
<proteinExistence type="predicted"/>
<reference evidence="1" key="2">
    <citation type="submission" date="2013-11" db="EMBL/GenBank/DDBJ databases">
        <title>Draft genome sequence of Bacteroides uniformis (ATCC 8492).</title>
        <authorList>
            <person name="Sudarsanam P."/>
            <person name="Ley R."/>
            <person name="Guruge J."/>
            <person name="Turnbaugh P.J."/>
            <person name="Mahowald M."/>
            <person name="Liep D."/>
            <person name="Gordon J."/>
        </authorList>
    </citation>
    <scope>NUCLEOTIDE SEQUENCE</scope>
    <source>
        <strain evidence="1">ATCC 8492</strain>
    </source>
</reference>
<evidence type="ECO:0000313" key="2">
    <source>
        <dbReference type="Proteomes" id="UP000004110"/>
    </source>
</evidence>
<evidence type="ECO:0000313" key="1">
    <source>
        <dbReference type="EMBL" id="EDO54177.1"/>
    </source>
</evidence>
<gene>
    <name evidence="1" type="ORF">BACUNI_02184</name>
</gene>
<dbReference type="EMBL" id="AAYH02000043">
    <property type="protein sequence ID" value="EDO54177.1"/>
    <property type="molecule type" value="Genomic_DNA"/>
</dbReference>
<dbReference type="AlphaFoldDB" id="A0ABC9NBM6"/>
<protein>
    <submittedName>
        <fullName evidence="1">Uncharacterized protein</fullName>
    </submittedName>
</protein>
<accession>A0ABC9NBM6</accession>
<sequence length="42" mass="4610">MGRVKVNLSGVKVRFMGTVGTVGTASLLSHTRMYINNVRVMK</sequence>
<dbReference type="Proteomes" id="UP000004110">
    <property type="component" value="Unassembled WGS sequence"/>
</dbReference>
<reference evidence="1" key="1">
    <citation type="submission" date="2007-06" db="EMBL/GenBank/DDBJ databases">
        <authorList>
            <person name="Fulton L."/>
            <person name="Clifton S."/>
            <person name="Fulton B."/>
            <person name="Xu J."/>
            <person name="Minx P."/>
            <person name="Pepin K.H."/>
            <person name="Johnson M."/>
            <person name="Thiruvilangam P."/>
            <person name="Bhonagiri V."/>
            <person name="Nash W.E."/>
            <person name="Mardis E.R."/>
            <person name="Wilson R.K."/>
        </authorList>
    </citation>
    <scope>NUCLEOTIDE SEQUENCE [LARGE SCALE GENOMIC DNA]</scope>
    <source>
        <strain evidence="1">ATCC 8492</strain>
    </source>
</reference>